<evidence type="ECO:0000313" key="1">
    <source>
        <dbReference type="EMBL" id="MCV3290796.1"/>
    </source>
</evidence>
<reference evidence="1" key="1">
    <citation type="submission" date="2022-01" db="EMBL/GenBank/DDBJ databases">
        <title>Comparison of Fish pathogen Aeromonas spp.</title>
        <authorList>
            <person name="Dubey S."/>
            <person name="Sorum H."/>
            <person name="Munangandu H.M."/>
        </authorList>
    </citation>
    <scope>NUCLEOTIDE SEQUENCE</scope>
    <source>
        <strain evidence="1">SD/21-15</strain>
    </source>
</reference>
<organism evidence="1 2">
    <name type="scientific">Aeromonas media</name>
    <dbReference type="NCBI Taxonomy" id="651"/>
    <lineage>
        <taxon>Bacteria</taxon>
        <taxon>Pseudomonadati</taxon>
        <taxon>Pseudomonadota</taxon>
        <taxon>Gammaproteobacteria</taxon>
        <taxon>Aeromonadales</taxon>
        <taxon>Aeromonadaceae</taxon>
        <taxon>Aeromonas</taxon>
    </lineage>
</organism>
<dbReference type="RefSeq" id="WP_263686615.1">
    <property type="nucleotide sequence ID" value="NZ_JAJVCY010000083.1"/>
</dbReference>
<sequence length="90" mass="10169">LILDNSYKVHDLESVLQCCNKILSYKEDVLLAHELETVQLIKSQLSKSMTFVGDEKIAEFPPARSDDMTFSEKKAFSVNSNEELVSNNDS</sequence>
<dbReference type="EMBL" id="JAJVCY010000083">
    <property type="protein sequence ID" value="MCV3290796.1"/>
    <property type="molecule type" value="Genomic_DNA"/>
</dbReference>
<gene>
    <name evidence="1" type="ORF">LZT28_21675</name>
</gene>
<accession>A0AAW5RTN3</accession>
<protein>
    <submittedName>
        <fullName evidence="1">Uncharacterized protein</fullName>
    </submittedName>
</protein>
<feature type="non-terminal residue" evidence="1">
    <location>
        <position position="1"/>
    </location>
</feature>
<dbReference type="AlphaFoldDB" id="A0AAW5RTN3"/>
<name>A0AAW5RTN3_AERME</name>
<dbReference type="Proteomes" id="UP001208651">
    <property type="component" value="Unassembled WGS sequence"/>
</dbReference>
<evidence type="ECO:0000313" key="2">
    <source>
        <dbReference type="Proteomes" id="UP001208651"/>
    </source>
</evidence>
<comment type="caution">
    <text evidence="1">The sequence shown here is derived from an EMBL/GenBank/DDBJ whole genome shotgun (WGS) entry which is preliminary data.</text>
</comment>
<proteinExistence type="predicted"/>